<feature type="region of interest" description="Disordered" evidence="1">
    <location>
        <begin position="1"/>
        <end position="20"/>
    </location>
</feature>
<feature type="compositionally biased region" description="Acidic residues" evidence="1">
    <location>
        <begin position="1"/>
        <end position="11"/>
    </location>
</feature>
<reference evidence="3 4" key="1">
    <citation type="journal article" date="2018" name="Cell">
        <title>The Chara Genome: Secondary Complexity and Implications for Plant Terrestrialization.</title>
        <authorList>
            <person name="Nishiyama T."/>
            <person name="Sakayama H."/>
            <person name="Vries J.D."/>
            <person name="Buschmann H."/>
            <person name="Saint-Marcoux D."/>
            <person name="Ullrich K.K."/>
            <person name="Haas F.B."/>
            <person name="Vanderstraeten L."/>
            <person name="Becker D."/>
            <person name="Lang D."/>
            <person name="Vosolsobe S."/>
            <person name="Rombauts S."/>
            <person name="Wilhelmsson P.K.I."/>
            <person name="Janitza P."/>
            <person name="Kern R."/>
            <person name="Heyl A."/>
            <person name="Rumpler F."/>
            <person name="Villalobos L.I.A.C."/>
            <person name="Clay J.M."/>
            <person name="Skokan R."/>
            <person name="Toyoda A."/>
            <person name="Suzuki Y."/>
            <person name="Kagoshima H."/>
            <person name="Schijlen E."/>
            <person name="Tajeshwar N."/>
            <person name="Catarino B."/>
            <person name="Hetherington A.J."/>
            <person name="Saltykova A."/>
            <person name="Bonnot C."/>
            <person name="Breuninger H."/>
            <person name="Symeonidi A."/>
            <person name="Radhakrishnan G.V."/>
            <person name="Van Nieuwerburgh F."/>
            <person name="Deforce D."/>
            <person name="Chang C."/>
            <person name="Karol K.G."/>
            <person name="Hedrich R."/>
            <person name="Ulvskov P."/>
            <person name="Glockner G."/>
            <person name="Delwiche C.F."/>
            <person name="Petrasek J."/>
            <person name="Van de Peer Y."/>
            <person name="Friml J."/>
            <person name="Beilby M."/>
            <person name="Dolan L."/>
            <person name="Kohara Y."/>
            <person name="Sugano S."/>
            <person name="Fujiyama A."/>
            <person name="Delaux P.-M."/>
            <person name="Quint M."/>
            <person name="TheiBen G."/>
            <person name="Hagemann M."/>
            <person name="Harholt J."/>
            <person name="Dunand C."/>
            <person name="Zachgo S."/>
            <person name="Langdale J."/>
            <person name="Maumus F."/>
            <person name="Straeten D.V.D."/>
            <person name="Gould S.B."/>
            <person name="Rensing S.A."/>
        </authorList>
    </citation>
    <scope>NUCLEOTIDE SEQUENCE [LARGE SCALE GENOMIC DNA]</scope>
    <source>
        <strain evidence="3 4">S276</strain>
    </source>
</reference>
<dbReference type="InterPro" id="IPR041588">
    <property type="entry name" value="Integrase_H2C2"/>
</dbReference>
<dbReference type="FunFam" id="1.10.340.70:FF:000001">
    <property type="entry name" value="Retrovirus-related Pol polyprotein from transposon gypsy-like Protein"/>
    <property type="match status" value="1"/>
</dbReference>
<sequence>MSDKENTDEDDRILGSTRRPLVHVALGPEGDKFMFRQLRERQQQQRRARAAEASRAFTSEAALSAAMATIAQQSSQASSSGTVGETIAQTLSQSAGVMASQQLVLTPEEVAIQTSKCSRGTTIAGFRRDKGRERKNDEQKIKDAAETSGLIEQYDFEPRYIKGEYNKVADALSRRPDFLGALITEFGLADDVTRSLVEAYREDPFMAEIIRRLEAKDKVASAEFELVNGLLFLEKAGNKRLCVPNWESLRSLFLGECHDATRHFGYKKTAANLLQEFWWPTMMKDAKLYVETCQVCQRDKPRTQARLGLLKPLLIPERPGESLSMEFMDTLVTSKSGMRYVYVIVDRFSKNARLLDFIATCPDPFVERGKNRWVNAPTETKCCPPFC</sequence>
<dbReference type="Pfam" id="PF17921">
    <property type="entry name" value="Integrase_H2C2"/>
    <property type="match status" value="1"/>
</dbReference>
<dbReference type="EMBL" id="BFEA01000221">
    <property type="protein sequence ID" value="GBG75262.1"/>
    <property type="molecule type" value="Genomic_DNA"/>
</dbReference>
<accession>A0A388KZ59</accession>
<dbReference type="InterPro" id="IPR050951">
    <property type="entry name" value="Retrovirus_Pol_polyprotein"/>
</dbReference>
<keyword evidence="4" id="KW-1185">Reference proteome</keyword>
<feature type="domain" description="Integrase zinc-binding" evidence="2">
    <location>
        <begin position="247"/>
        <end position="302"/>
    </location>
</feature>
<gene>
    <name evidence="3" type="ORF">CBR_g19896</name>
</gene>
<dbReference type="PANTHER" id="PTHR37984:SF5">
    <property type="entry name" value="PROTEIN NYNRIN-LIKE"/>
    <property type="match status" value="1"/>
</dbReference>
<dbReference type="AlphaFoldDB" id="A0A388KZ59"/>
<dbReference type="Proteomes" id="UP000265515">
    <property type="component" value="Unassembled WGS sequence"/>
</dbReference>
<proteinExistence type="predicted"/>
<organism evidence="3 4">
    <name type="scientific">Chara braunii</name>
    <name type="common">Braun's stonewort</name>
    <dbReference type="NCBI Taxonomy" id="69332"/>
    <lineage>
        <taxon>Eukaryota</taxon>
        <taxon>Viridiplantae</taxon>
        <taxon>Streptophyta</taxon>
        <taxon>Charophyceae</taxon>
        <taxon>Charales</taxon>
        <taxon>Characeae</taxon>
        <taxon>Chara</taxon>
    </lineage>
</organism>
<protein>
    <recommendedName>
        <fullName evidence="2">Integrase zinc-binding domain-containing protein</fullName>
    </recommendedName>
</protein>
<dbReference type="PANTHER" id="PTHR37984">
    <property type="entry name" value="PROTEIN CBG26694"/>
    <property type="match status" value="1"/>
</dbReference>
<dbReference type="OrthoDB" id="115435at2759"/>
<evidence type="ECO:0000259" key="2">
    <source>
        <dbReference type="Pfam" id="PF17921"/>
    </source>
</evidence>
<dbReference type="Gramene" id="GBG75262">
    <property type="protein sequence ID" value="GBG75262"/>
    <property type="gene ID" value="CBR_g19896"/>
</dbReference>
<name>A0A388KZ59_CHABU</name>
<evidence type="ECO:0000256" key="1">
    <source>
        <dbReference type="SAM" id="MobiDB-lite"/>
    </source>
</evidence>
<dbReference type="Gene3D" id="1.10.340.70">
    <property type="match status" value="1"/>
</dbReference>
<evidence type="ECO:0000313" key="4">
    <source>
        <dbReference type="Proteomes" id="UP000265515"/>
    </source>
</evidence>
<evidence type="ECO:0000313" key="3">
    <source>
        <dbReference type="EMBL" id="GBG75262.1"/>
    </source>
</evidence>
<comment type="caution">
    <text evidence="3">The sequence shown here is derived from an EMBL/GenBank/DDBJ whole genome shotgun (WGS) entry which is preliminary data.</text>
</comment>